<evidence type="ECO:0000313" key="13">
    <source>
        <dbReference type="Proteomes" id="UP001298424"/>
    </source>
</evidence>
<dbReference type="CDD" id="cd13962">
    <property type="entry name" value="PT_UbiA_UBIAD1"/>
    <property type="match status" value="1"/>
</dbReference>
<evidence type="ECO:0000256" key="1">
    <source>
        <dbReference type="ARBA" id="ARBA00004141"/>
    </source>
</evidence>
<dbReference type="InterPro" id="IPR000537">
    <property type="entry name" value="UbiA_prenyltransferase"/>
</dbReference>
<evidence type="ECO:0000256" key="4">
    <source>
        <dbReference type="ARBA" id="ARBA00022475"/>
    </source>
</evidence>
<dbReference type="PANTHER" id="PTHR13929:SF0">
    <property type="entry name" value="UBIA PRENYLTRANSFERASE DOMAIN-CONTAINING PROTEIN 1"/>
    <property type="match status" value="1"/>
</dbReference>
<keyword evidence="5" id="KW-0808">Transferase</keyword>
<evidence type="ECO:0000256" key="2">
    <source>
        <dbReference type="ARBA" id="ARBA00004863"/>
    </source>
</evidence>
<comment type="pathway">
    <text evidence="2">Quinol/quinone metabolism; menaquinone biosynthesis.</text>
</comment>
<feature type="transmembrane region" description="Helical" evidence="11">
    <location>
        <begin position="37"/>
        <end position="55"/>
    </location>
</feature>
<dbReference type="NCBIfam" id="TIGR00751">
    <property type="entry name" value="menA"/>
    <property type="match status" value="1"/>
</dbReference>
<dbReference type="RefSeq" id="WP_238745447.1">
    <property type="nucleotide sequence ID" value="NZ_JAKOOW010000006.1"/>
</dbReference>
<dbReference type="InterPro" id="IPR044878">
    <property type="entry name" value="UbiA_sf"/>
</dbReference>
<feature type="transmembrane region" description="Helical" evidence="11">
    <location>
        <begin position="149"/>
        <end position="167"/>
    </location>
</feature>
<gene>
    <name evidence="12" type="primary">menA</name>
    <name evidence="12" type="ORF">MB824_01955</name>
</gene>
<evidence type="ECO:0000256" key="6">
    <source>
        <dbReference type="ARBA" id="ARBA00022692"/>
    </source>
</evidence>
<dbReference type="Pfam" id="PF01040">
    <property type="entry name" value="UbiA"/>
    <property type="match status" value="1"/>
</dbReference>
<keyword evidence="7 11" id="KW-1133">Transmembrane helix</keyword>
<dbReference type="EC" id="2.5.1.74" evidence="9"/>
<proteinExistence type="predicted"/>
<keyword evidence="8 11" id="KW-0472">Membrane</keyword>
<evidence type="ECO:0000256" key="3">
    <source>
        <dbReference type="ARBA" id="ARBA00022428"/>
    </source>
</evidence>
<keyword evidence="6 11" id="KW-0812">Transmembrane</keyword>
<evidence type="ECO:0000256" key="5">
    <source>
        <dbReference type="ARBA" id="ARBA00022679"/>
    </source>
</evidence>
<reference evidence="12 13" key="1">
    <citation type="submission" date="2022-02" db="EMBL/GenBank/DDBJ databases">
        <title>Genome sequence data of Kingella unionensis sp. nov. strain CICC 24913 (CCUG 75125).</title>
        <authorList>
            <person name="Xiao M."/>
        </authorList>
    </citation>
    <scope>NUCLEOTIDE SEQUENCE [LARGE SCALE GENOMIC DNA]</scope>
    <source>
        <strain evidence="12 13">CICC 24913</strain>
    </source>
</reference>
<evidence type="ECO:0000256" key="8">
    <source>
        <dbReference type="ARBA" id="ARBA00023136"/>
    </source>
</evidence>
<comment type="caution">
    <text evidence="12">The sequence shown here is derived from an EMBL/GenBank/DDBJ whole genome shotgun (WGS) entry which is preliminary data.</text>
</comment>
<evidence type="ECO:0000256" key="10">
    <source>
        <dbReference type="SAM" id="MobiDB-lite"/>
    </source>
</evidence>
<feature type="transmembrane region" description="Helical" evidence="11">
    <location>
        <begin position="91"/>
        <end position="112"/>
    </location>
</feature>
<dbReference type="Gene3D" id="1.10.357.140">
    <property type="entry name" value="UbiA prenyltransferase"/>
    <property type="match status" value="1"/>
</dbReference>
<keyword evidence="3" id="KW-0474">Menaquinone biosynthesis</keyword>
<sequence>MKQFFQLIRPRTLPLAVSVTLCGTALAARHGALRADVFALALATTLLLQILSNLANDYGDGQRGTDRLRAPDAPPRLSAGGGISPQRLKRMMAATATATVVCGLALLFAALPGRFARLVFAALGVLALAAALGYTLGRRAYGYHALGEAAVWLTFGLLGIGGHFYLQAQVWDAAVLLPACGSGLLAAAVLHINNIRDIHSDRAAGKRTLANLLGFAAAKQLHTALTAGGLLCYAAYGLLHPPP</sequence>
<keyword evidence="13" id="KW-1185">Reference proteome</keyword>
<dbReference type="InterPro" id="IPR026046">
    <property type="entry name" value="UBIAD1"/>
</dbReference>
<evidence type="ECO:0000256" key="9">
    <source>
        <dbReference type="NCBIfam" id="TIGR00751"/>
    </source>
</evidence>
<dbReference type="EMBL" id="JAKOOW010000006">
    <property type="protein sequence ID" value="MCG6503264.1"/>
    <property type="molecule type" value="Genomic_DNA"/>
</dbReference>
<organism evidence="12 13">
    <name type="scientific">Kingella pumchi</name>
    <dbReference type="NCBI Taxonomy" id="2779506"/>
    <lineage>
        <taxon>Bacteria</taxon>
        <taxon>Pseudomonadati</taxon>
        <taxon>Pseudomonadota</taxon>
        <taxon>Betaproteobacteria</taxon>
        <taxon>Neisseriales</taxon>
        <taxon>Neisseriaceae</taxon>
        <taxon>Kingella</taxon>
    </lineage>
</organism>
<evidence type="ECO:0000313" key="12">
    <source>
        <dbReference type="EMBL" id="MCG6503264.1"/>
    </source>
</evidence>
<evidence type="ECO:0000256" key="11">
    <source>
        <dbReference type="SAM" id="Phobius"/>
    </source>
</evidence>
<name>A0ABS9NKE9_9NEIS</name>
<feature type="transmembrane region" description="Helical" evidence="11">
    <location>
        <begin position="118"/>
        <end position="137"/>
    </location>
</feature>
<dbReference type="PANTHER" id="PTHR13929">
    <property type="entry name" value="1,4-DIHYDROXY-2-NAPHTHOATE OCTAPRENYLTRANSFERASE"/>
    <property type="match status" value="1"/>
</dbReference>
<dbReference type="Proteomes" id="UP001298424">
    <property type="component" value="Unassembled WGS sequence"/>
</dbReference>
<accession>A0ABS9NKE9</accession>
<feature type="region of interest" description="Disordered" evidence="10">
    <location>
        <begin position="62"/>
        <end position="81"/>
    </location>
</feature>
<feature type="transmembrane region" description="Helical" evidence="11">
    <location>
        <begin position="173"/>
        <end position="192"/>
    </location>
</feature>
<protein>
    <recommendedName>
        <fullName evidence="9">1,4-dihydroxy-2-naphthoate octaprenyltransferase</fullName>
        <ecNumber evidence="9">2.5.1.74</ecNumber>
    </recommendedName>
</protein>
<evidence type="ECO:0000256" key="7">
    <source>
        <dbReference type="ARBA" id="ARBA00022989"/>
    </source>
</evidence>
<keyword evidence="4" id="KW-1003">Cell membrane</keyword>
<comment type="subcellular location">
    <subcellularLocation>
        <location evidence="1">Membrane</location>
        <topology evidence="1">Multi-pass membrane protein</topology>
    </subcellularLocation>
</comment>